<dbReference type="EMBL" id="JAODUO010000910">
    <property type="protein sequence ID" value="KAK2173030.1"/>
    <property type="molecule type" value="Genomic_DNA"/>
</dbReference>
<dbReference type="AlphaFoldDB" id="A0AAD9KKT7"/>
<protein>
    <submittedName>
        <fullName evidence="1">Uncharacterized protein</fullName>
    </submittedName>
</protein>
<gene>
    <name evidence="1" type="ORF">NP493_910g01056</name>
</gene>
<comment type="caution">
    <text evidence="1">The sequence shown here is derived from an EMBL/GenBank/DDBJ whole genome shotgun (WGS) entry which is preliminary data.</text>
</comment>
<reference evidence="1" key="1">
    <citation type="journal article" date="2023" name="Mol. Biol. Evol.">
        <title>Third-Generation Sequencing Reveals the Adaptive Role of the Epigenome in Three Deep-Sea Polychaetes.</title>
        <authorList>
            <person name="Perez M."/>
            <person name="Aroh O."/>
            <person name="Sun Y."/>
            <person name="Lan Y."/>
            <person name="Juniper S.K."/>
            <person name="Young C.R."/>
            <person name="Angers B."/>
            <person name="Qian P.Y."/>
        </authorList>
    </citation>
    <scope>NUCLEOTIDE SEQUENCE</scope>
    <source>
        <strain evidence="1">R07B-5</strain>
    </source>
</reference>
<organism evidence="1 2">
    <name type="scientific">Ridgeia piscesae</name>
    <name type="common">Tubeworm</name>
    <dbReference type="NCBI Taxonomy" id="27915"/>
    <lineage>
        <taxon>Eukaryota</taxon>
        <taxon>Metazoa</taxon>
        <taxon>Spiralia</taxon>
        <taxon>Lophotrochozoa</taxon>
        <taxon>Annelida</taxon>
        <taxon>Polychaeta</taxon>
        <taxon>Sedentaria</taxon>
        <taxon>Canalipalpata</taxon>
        <taxon>Sabellida</taxon>
        <taxon>Siboglinidae</taxon>
        <taxon>Ridgeia</taxon>
    </lineage>
</organism>
<name>A0AAD9KKT7_RIDPI</name>
<evidence type="ECO:0000313" key="2">
    <source>
        <dbReference type="Proteomes" id="UP001209878"/>
    </source>
</evidence>
<evidence type="ECO:0000313" key="1">
    <source>
        <dbReference type="EMBL" id="KAK2173030.1"/>
    </source>
</evidence>
<proteinExistence type="predicted"/>
<sequence length="84" mass="9367">MSSFDMPYASNRPPAPDAALTSRLMSATRSLGDLVLPPSRALNCCMSTSKCVLTLPRLKRFTRHPCKSFSKRPSFRVFVICSTR</sequence>
<dbReference type="Proteomes" id="UP001209878">
    <property type="component" value="Unassembled WGS sequence"/>
</dbReference>
<keyword evidence="2" id="KW-1185">Reference proteome</keyword>
<accession>A0AAD9KKT7</accession>